<keyword evidence="11" id="KW-1185">Reference proteome</keyword>
<evidence type="ECO:0000313" key="11">
    <source>
        <dbReference type="Proteomes" id="UP000007635"/>
    </source>
</evidence>
<accession>A0AAQ4Q530</accession>
<dbReference type="InterPro" id="IPR008373">
    <property type="entry name" value="Saposin"/>
</dbReference>
<dbReference type="InterPro" id="IPR011001">
    <property type="entry name" value="Saposin-like"/>
</dbReference>
<dbReference type="GO" id="GO:0016020">
    <property type="term" value="C:membrane"/>
    <property type="evidence" value="ECO:0007669"/>
    <property type="project" value="GOC"/>
</dbReference>
<evidence type="ECO:0000256" key="2">
    <source>
        <dbReference type="ARBA" id="ARBA00022525"/>
    </source>
</evidence>
<dbReference type="SUPFAM" id="SSF47862">
    <property type="entry name" value="Saposin"/>
    <property type="match status" value="3"/>
</dbReference>
<feature type="domain" description="Saposin B-type" evidence="8">
    <location>
        <begin position="47"/>
        <end position="128"/>
    </location>
</feature>
<evidence type="ECO:0000256" key="6">
    <source>
        <dbReference type="ARBA" id="ARBA00023180"/>
    </source>
</evidence>
<keyword evidence="2" id="KW-0964">Secreted</keyword>
<proteinExistence type="predicted"/>
<feature type="domain" description="Saposin A-type" evidence="9">
    <location>
        <begin position="330"/>
        <end position="367"/>
    </location>
</feature>
<keyword evidence="6" id="KW-0325">Glycoprotein</keyword>
<name>A0AAQ4Q530_GASAC</name>
<evidence type="ECO:0000256" key="1">
    <source>
        <dbReference type="ARBA" id="ARBA00004613"/>
    </source>
</evidence>
<dbReference type="Pfam" id="PF03489">
    <property type="entry name" value="SapB_2"/>
    <property type="match status" value="1"/>
</dbReference>
<dbReference type="Gene3D" id="1.10.225.10">
    <property type="entry name" value="Saposin-like"/>
    <property type="match status" value="3"/>
</dbReference>
<dbReference type="Pfam" id="PF02199">
    <property type="entry name" value="SapA"/>
    <property type="match status" value="1"/>
</dbReference>
<dbReference type="KEGG" id="gat:120830547"/>
<keyword evidence="4" id="KW-0677">Repeat</keyword>
<dbReference type="PANTHER" id="PTHR11480">
    <property type="entry name" value="SAPOSIN-RELATED"/>
    <property type="match status" value="1"/>
</dbReference>
<dbReference type="Pfam" id="PF05184">
    <property type="entry name" value="SapB_1"/>
    <property type="match status" value="1"/>
</dbReference>
<keyword evidence="3 7" id="KW-0732">Signal</keyword>
<dbReference type="Proteomes" id="UP000007635">
    <property type="component" value="Chromosome XIII"/>
</dbReference>
<feature type="chain" id="PRO_5043983525" evidence="7">
    <location>
        <begin position="32"/>
        <end position="367"/>
    </location>
</feature>
<dbReference type="GeneID" id="120830547"/>
<sequence length="367" mass="40626">MAIKDRKTSTTMAASGLLLGILALSLSPGDSRFIADPFSLVKQKSLTVDVCSECSQFLQLSANMISSRDAKETVYETLHSLCQRLPTEQTSQCDSQVKVYLPKVLQQTPGHLKPGDTCMVFGLCAAHKEELMETPHRATNTDVSGSALGSATKTQGQFNPACTLCLYFIKKLETLLPQNMTEDALVKVMGEVCYLLPESYKDQCNDFVEKYGAQIVEFLLLSAAPHTICTLLHVCLFEEQPVQELFLPSDCDFCRTLAALSRLHLGLNSTQSQTSSFLQSVCVHHPNAIPKCEAFTKIYGSRLQKVLGNQMEAPHACERADLCVAARKLEPLGTNHCTWGPSYWCKDVQTAQKCGNQAFCEKYMWKE</sequence>
<dbReference type="GeneTree" id="ENSGT00940000164890"/>
<dbReference type="SMART" id="SM00162">
    <property type="entry name" value="SAPA"/>
    <property type="match status" value="1"/>
</dbReference>
<evidence type="ECO:0000259" key="8">
    <source>
        <dbReference type="PROSITE" id="PS50015"/>
    </source>
</evidence>
<dbReference type="GO" id="GO:0006665">
    <property type="term" value="P:sphingolipid metabolic process"/>
    <property type="evidence" value="ECO:0007669"/>
    <property type="project" value="InterPro"/>
</dbReference>
<dbReference type="PROSITE" id="PS50015">
    <property type="entry name" value="SAP_B"/>
    <property type="match status" value="3"/>
</dbReference>
<reference evidence="10" key="2">
    <citation type="submission" date="2025-08" db="UniProtKB">
        <authorList>
            <consortium name="Ensembl"/>
        </authorList>
    </citation>
    <scope>IDENTIFICATION</scope>
</reference>
<evidence type="ECO:0000313" key="10">
    <source>
        <dbReference type="Ensembl" id="ENSGACP00000046309.1"/>
    </source>
</evidence>
<dbReference type="InterPro" id="IPR051428">
    <property type="entry name" value="Sphingo_Act-Surfact_Prot"/>
</dbReference>
<evidence type="ECO:0000256" key="3">
    <source>
        <dbReference type="ARBA" id="ARBA00022729"/>
    </source>
</evidence>
<comment type="subcellular location">
    <subcellularLocation>
        <location evidence="1">Secreted</location>
    </subcellularLocation>
</comment>
<evidence type="ECO:0000259" key="9">
    <source>
        <dbReference type="PROSITE" id="PS51110"/>
    </source>
</evidence>
<dbReference type="PANTHER" id="PTHR11480:SF99">
    <property type="entry name" value="SURFACTANT PROTEIN BB"/>
    <property type="match status" value="1"/>
</dbReference>
<dbReference type="InterPro" id="IPR008139">
    <property type="entry name" value="SaposinB_dom"/>
</dbReference>
<feature type="signal peptide" evidence="7">
    <location>
        <begin position="1"/>
        <end position="31"/>
    </location>
</feature>
<dbReference type="AlphaFoldDB" id="A0AAQ4Q530"/>
<dbReference type="GO" id="GO:0005576">
    <property type="term" value="C:extracellular region"/>
    <property type="evidence" value="ECO:0007669"/>
    <property type="project" value="UniProtKB-SubCell"/>
</dbReference>
<dbReference type="RefSeq" id="XP_040051200.1">
    <property type="nucleotide sequence ID" value="XM_040195266.1"/>
</dbReference>
<dbReference type="SMART" id="SM00741">
    <property type="entry name" value="SapB"/>
    <property type="match status" value="3"/>
</dbReference>
<keyword evidence="5" id="KW-1015">Disulfide bond</keyword>
<evidence type="ECO:0000256" key="4">
    <source>
        <dbReference type="ARBA" id="ARBA00022737"/>
    </source>
</evidence>
<reference evidence="10 11" key="1">
    <citation type="journal article" date="2021" name="G3 (Bethesda)">
        <title>Improved contiguity of the threespine stickleback genome using long-read sequencing.</title>
        <authorList>
            <person name="Nath S."/>
            <person name="Shaw D.E."/>
            <person name="White M.A."/>
        </authorList>
    </citation>
    <scope>NUCLEOTIDE SEQUENCE [LARGE SCALE GENOMIC DNA]</scope>
    <source>
        <strain evidence="10 11">Lake Benthic</strain>
    </source>
</reference>
<dbReference type="InterPro" id="IPR008138">
    <property type="entry name" value="SapB_2"/>
</dbReference>
<dbReference type="PROSITE" id="PS51110">
    <property type="entry name" value="SAP_A"/>
    <property type="match status" value="1"/>
</dbReference>
<dbReference type="GO" id="GO:0005764">
    <property type="term" value="C:lysosome"/>
    <property type="evidence" value="ECO:0007669"/>
    <property type="project" value="InterPro"/>
</dbReference>
<evidence type="ECO:0000256" key="5">
    <source>
        <dbReference type="ARBA" id="ARBA00023157"/>
    </source>
</evidence>
<feature type="domain" description="Saposin B-type" evidence="8">
    <location>
        <begin position="247"/>
        <end position="327"/>
    </location>
</feature>
<dbReference type="Ensembl" id="ENSGACT00000061906.1">
    <property type="protein sequence ID" value="ENSGACP00000046309.1"/>
    <property type="gene ID" value="ENSGACG00000008426.2"/>
</dbReference>
<dbReference type="CTD" id="100001978"/>
<reference evidence="10" key="3">
    <citation type="submission" date="2025-09" db="UniProtKB">
        <authorList>
            <consortium name="Ensembl"/>
        </authorList>
    </citation>
    <scope>IDENTIFICATION</scope>
</reference>
<dbReference type="InterPro" id="IPR003119">
    <property type="entry name" value="SAP_A"/>
</dbReference>
<dbReference type="PRINTS" id="PR01797">
    <property type="entry name" value="SAPOSIN"/>
</dbReference>
<protein>
    <submittedName>
        <fullName evidence="10">Surfactant protein Bb</fullName>
    </submittedName>
</protein>
<evidence type="ECO:0000256" key="7">
    <source>
        <dbReference type="SAM" id="SignalP"/>
    </source>
</evidence>
<feature type="domain" description="Saposin B-type" evidence="8">
    <location>
        <begin position="158"/>
        <end position="239"/>
    </location>
</feature>
<organism evidence="10 11">
    <name type="scientific">Gasterosteus aculeatus aculeatus</name>
    <name type="common">three-spined stickleback</name>
    <dbReference type="NCBI Taxonomy" id="481459"/>
    <lineage>
        <taxon>Eukaryota</taxon>
        <taxon>Metazoa</taxon>
        <taxon>Chordata</taxon>
        <taxon>Craniata</taxon>
        <taxon>Vertebrata</taxon>
        <taxon>Euteleostomi</taxon>
        <taxon>Actinopterygii</taxon>
        <taxon>Neopterygii</taxon>
        <taxon>Teleostei</taxon>
        <taxon>Neoteleostei</taxon>
        <taxon>Acanthomorphata</taxon>
        <taxon>Eupercaria</taxon>
        <taxon>Perciformes</taxon>
        <taxon>Cottioidei</taxon>
        <taxon>Gasterosteales</taxon>
        <taxon>Gasterosteidae</taxon>
        <taxon>Gasterosteus</taxon>
    </lineage>
</organism>
<dbReference type="InterPro" id="IPR007856">
    <property type="entry name" value="SapB_1"/>
</dbReference>